<proteinExistence type="predicted"/>
<organism evidence="1 2">
    <name type="scientific">Labeo rohita</name>
    <name type="common">Indian major carp</name>
    <name type="synonym">Cyprinus rohita</name>
    <dbReference type="NCBI Taxonomy" id="84645"/>
    <lineage>
        <taxon>Eukaryota</taxon>
        <taxon>Metazoa</taxon>
        <taxon>Chordata</taxon>
        <taxon>Craniata</taxon>
        <taxon>Vertebrata</taxon>
        <taxon>Euteleostomi</taxon>
        <taxon>Actinopterygii</taxon>
        <taxon>Neopterygii</taxon>
        <taxon>Teleostei</taxon>
        <taxon>Ostariophysi</taxon>
        <taxon>Cypriniformes</taxon>
        <taxon>Cyprinidae</taxon>
        <taxon>Labeoninae</taxon>
        <taxon>Labeonini</taxon>
        <taxon>Labeo</taxon>
    </lineage>
</organism>
<protein>
    <submittedName>
        <fullName evidence="1">Transient receptor potential cation channel subfamily V member 1</fullName>
    </submittedName>
</protein>
<reference evidence="1 2" key="1">
    <citation type="submission" date="2022-01" db="EMBL/GenBank/DDBJ databases">
        <title>A high-quality chromosome-level genome assembly of rohu carp, Labeo rohita.</title>
        <authorList>
            <person name="Arick M.A. II"/>
            <person name="Hsu C.-Y."/>
            <person name="Magbanua Z."/>
            <person name="Pechanova O."/>
            <person name="Grover C."/>
            <person name="Miller E."/>
            <person name="Thrash A."/>
            <person name="Ezzel L."/>
            <person name="Alam S."/>
            <person name="Benzie J."/>
            <person name="Hamilton M."/>
            <person name="Karsi A."/>
            <person name="Lawrence M.L."/>
            <person name="Peterson D.G."/>
        </authorList>
    </citation>
    <scope>NUCLEOTIDE SEQUENCE [LARGE SCALE GENOMIC DNA]</scope>
    <source>
        <strain evidence="2">BAU-BD-2019</strain>
        <tissue evidence="1">Blood</tissue>
    </source>
</reference>
<keyword evidence="2" id="KW-1185">Reference proteome</keyword>
<evidence type="ECO:0000313" key="2">
    <source>
        <dbReference type="Proteomes" id="UP000830375"/>
    </source>
</evidence>
<dbReference type="EMBL" id="JACTAM010000016">
    <property type="protein sequence ID" value="KAI2655024.1"/>
    <property type="molecule type" value="Genomic_DNA"/>
</dbReference>
<evidence type="ECO:0000313" key="1">
    <source>
        <dbReference type="EMBL" id="KAI2655024.1"/>
    </source>
</evidence>
<comment type="caution">
    <text evidence="1">The sequence shown here is derived from an EMBL/GenBank/DDBJ whole genome shotgun (WGS) entry which is preliminary data.</text>
</comment>
<dbReference type="Proteomes" id="UP000830375">
    <property type="component" value="Unassembled WGS sequence"/>
</dbReference>
<sequence length="91" mass="9834">MSTPSSLPCHSISPSKCTSPCLRARSRTPTSLLEMVTYLSNSAPNRTVVLPSSPLSPISLITWQSSVTSLLMWEWASFPLCSVLEPSKGLP</sequence>
<gene>
    <name evidence="1" type="ORF">H4Q32_017339</name>
</gene>
<keyword evidence="1" id="KW-0675">Receptor</keyword>
<accession>A0ABQ8LWL4</accession>
<name>A0ABQ8LWL4_LABRO</name>